<keyword evidence="4 6" id="KW-0408">Iron</keyword>
<feature type="binding site" evidence="6">
    <location>
        <position position="88"/>
    </location>
    <ligand>
        <name>[4Fe-4S] cluster</name>
        <dbReference type="ChEBI" id="CHEBI:49883"/>
        <note>4Fe-4S-S-AdoMet</note>
    </ligand>
</feature>
<dbReference type="PIRSF" id="PIRSF004762">
    <property type="entry name" value="CHP00423"/>
    <property type="match status" value="1"/>
</dbReference>
<proteinExistence type="predicted"/>
<evidence type="ECO:0000256" key="7">
    <source>
        <dbReference type="PIRSR" id="PIRSR004762-2"/>
    </source>
</evidence>
<dbReference type="Pfam" id="PF04055">
    <property type="entry name" value="Radical_SAM"/>
    <property type="match status" value="1"/>
</dbReference>
<evidence type="ECO:0000256" key="3">
    <source>
        <dbReference type="ARBA" id="ARBA00022723"/>
    </source>
</evidence>
<dbReference type="InterPro" id="IPR007197">
    <property type="entry name" value="rSAM"/>
</dbReference>
<dbReference type="InterPro" id="IPR006638">
    <property type="entry name" value="Elp3/MiaA/NifB-like_rSAM"/>
</dbReference>
<feature type="binding site" evidence="6">
    <location>
        <position position="95"/>
    </location>
    <ligand>
        <name>[4Fe-4S] cluster</name>
        <dbReference type="ChEBI" id="CHEBI:49883"/>
        <note>4Fe-4S-S-AdoMet</note>
    </ligand>
</feature>
<feature type="binding site" evidence="6">
    <location>
        <position position="92"/>
    </location>
    <ligand>
        <name>[4Fe-4S] cluster</name>
        <dbReference type="ChEBI" id="CHEBI:49883"/>
        <note>4Fe-4S-S-AdoMet</note>
    </ligand>
</feature>
<keyword evidence="1 6" id="KW-0004">4Fe-4S</keyword>
<sequence>MDVAGSHSDWQQRLTNSAASELSVPPGLETIRQKLVRGERLTLQDGIMLFEHPDLPAVTRLADLVKHSRFSDEVYFNSNLHVNQTNVCTLACRFCAFRRGKNSNGAYALTIEEYVARIEPWADNIDEVHSVGGLHPDWDIDYYVSLFTATKAAYPNLHIKALTAVEIKHVAEISSLSVKDTLLRLKHAGLDSLPGGGAEILDDGVRDIICRGKESSKEYLQIHAIAHEVGLPTNCTMLFGTVESIEHRVQHMIQLREQQDRSGGFQCFIAYPFLPDMTRLPEAQLATGVEILRTIAVGRLMLDNIPHIKAYRMNLGDYVAELALIGGADDIDGTVGHEEIMHAAGSTTALDDDRQHLASLIQDIGGVPVQRNTIYTRFRRFEDDEDRGSRPPLSVLPMA</sequence>
<dbReference type="GO" id="GO:0044689">
    <property type="term" value="F:7,8-didemethyl-8-hydroxy-5-deazariboflavin synthase activity"/>
    <property type="evidence" value="ECO:0007669"/>
    <property type="project" value="TreeGrafter"/>
</dbReference>
<dbReference type="SFLD" id="SFLDS00029">
    <property type="entry name" value="Radical_SAM"/>
    <property type="match status" value="1"/>
</dbReference>
<accession>A0A075H337</accession>
<organism evidence="9">
    <name type="scientific">uncultured marine group II/III euryarchaeote KM3_28_D12</name>
    <dbReference type="NCBI Taxonomy" id="1456431"/>
    <lineage>
        <taxon>Archaea</taxon>
        <taxon>Methanobacteriati</taxon>
        <taxon>Methanobacteriota</taxon>
        <taxon>environmental samples</taxon>
    </lineage>
</organism>
<keyword evidence="3" id="KW-0479">Metal-binding</keyword>
<evidence type="ECO:0000256" key="4">
    <source>
        <dbReference type="ARBA" id="ARBA00023004"/>
    </source>
</evidence>
<dbReference type="InterPro" id="IPR013785">
    <property type="entry name" value="Aldolase_TIM"/>
</dbReference>
<dbReference type="AlphaFoldDB" id="A0A075H337"/>
<protein>
    <submittedName>
        <fullName evidence="9">Thiamine biosynthesis ThiH family protein</fullName>
    </submittedName>
</protein>
<keyword evidence="5 6" id="KW-0411">Iron-sulfur</keyword>
<dbReference type="Gene3D" id="3.20.20.70">
    <property type="entry name" value="Aldolase class I"/>
    <property type="match status" value="1"/>
</dbReference>
<evidence type="ECO:0000259" key="8">
    <source>
        <dbReference type="PROSITE" id="PS51918"/>
    </source>
</evidence>
<evidence type="ECO:0000256" key="2">
    <source>
        <dbReference type="ARBA" id="ARBA00022691"/>
    </source>
</evidence>
<dbReference type="SUPFAM" id="SSF102114">
    <property type="entry name" value="Radical SAM enzymes"/>
    <property type="match status" value="1"/>
</dbReference>
<reference evidence="9" key="1">
    <citation type="journal article" date="2014" name="Genome Biol. Evol.">
        <title>Pangenome evidence for extensive interdomain horizontal transfer affecting lineage core and shell genes in uncultured planktonic thaumarchaeota and euryarchaeota.</title>
        <authorList>
            <person name="Deschamps P."/>
            <person name="Zivanovic Y."/>
            <person name="Moreira D."/>
            <person name="Rodriguez-Valera F."/>
            <person name="Lopez-Garcia P."/>
        </authorList>
    </citation>
    <scope>NUCLEOTIDE SEQUENCE</scope>
</reference>
<comment type="cofactor">
    <cofactor evidence="6">
        <name>[4Fe-4S] cluster</name>
        <dbReference type="ChEBI" id="CHEBI:49883"/>
    </cofactor>
    <text evidence="6">Binds 1 [4Fe-4S] cluster. The cluster is coordinated with 3 cysteines and an exchangeable S-adenosyl-L-methionine.</text>
</comment>
<evidence type="ECO:0000313" key="9">
    <source>
        <dbReference type="EMBL" id="AIF08363.1"/>
    </source>
</evidence>
<keyword evidence="2 6" id="KW-0949">S-adenosyl-L-methionine</keyword>
<dbReference type="GO" id="GO:0016765">
    <property type="term" value="F:transferase activity, transferring alkyl or aryl (other than methyl) groups"/>
    <property type="evidence" value="ECO:0007669"/>
    <property type="project" value="InterPro"/>
</dbReference>
<evidence type="ECO:0000256" key="5">
    <source>
        <dbReference type="ARBA" id="ARBA00023014"/>
    </source>
</evidence>
<dbReference type="SFLD" id="SFLDG01064">
    <property type="entry name" value="F420__menaquinone_cofactor_bio"/>
    <property type="match status" value="1"/>
</dbReference>
<dbReference type="CDD" id="cd01335">
    <property type="entry name" value="Radical_SAM"/>
    <property type="match status" value="1"/>
</dbReference>
<dbReference type="SFLD" id="SFLDG01389">
    <property type="entry name" value="menaquinone_synthsis_involved"/>
    <property type="match status" value="1"/>
</dbReference>
<feature type="domain" description="Radical SAM core" evidence="8">
    <location>
        <begin position="74"/>
        <end position="303"/>
    </location>
</feature>
<dbReference type="InterPro" id="IPR045567">
    <property type="entry name" value="CofH/MnqC-like_C"/>
</dbReference>
<evidence type="ECO:0000256" key="6">
    <source>
        <dbReference type="PIRSR" id="PIRSR004762-1"/>
    </source>
</evidence>
<feature type="binding site" evidence="7">
    <location>
        <position position="199"/>
    </location>
    <ligand>
        <name>S-adenosyl-L-methionine</name>
        <dbReference type="ChEBI" id="CHEBI:59789"/>
    </ligand>
</feature>
<dbReference type="PROSITE" id="PS51918">
    <property type="entry name" value="RADICAL_SAM"/>
    <property type="match status" value="1"/>
</dbReference>
<name>A0A075H337_9EURY</name>
<dbReference type="PANTHER" id="PTHR43076">
    <property type="entry name" value="FO SYNTHASE (COFH)"/>
    <property type="match status" value="1"/>
</dbReference>
<evidence type="ECO:0000256" key="1">
    <source>
        <dbReference type="ARBA" id="ARBA00022485"/>
    </source>
</evidence>
<dbReference type="SMART" id="SM00729">
    <property type="entry name" value="Elp3"/>
    <property type="match status" value="1"/>
</dbReference>
<dbReference type="EMBL" id="KF900828">
    <property type="protein sequence ID" value="AIF08363.1"/>
    <property type="molecule type" value="Genomic_DNA"/>
</dbReference>
<dbReference type="InterPro" id="IPR020050">
    <property type="entry name" value="FO_synthase_su2"/>
</dbReference>
<dbReference type="InterPro" id="IPR058240">
    <property type="entry name" value="rSAM_sf"/>
</dbReference>
<dbReference type="GO" id="GO:0046872">
    <property type="term" value="F:metal ion binding"/>
    <property type="evidence" value="ECO:0007669"/>
    <property type="project" value="UniProtKB-KW"/>
</dbReference>
<dbReference type="SFLD" id="SFLDF00343">
    <property type="entry name" value="aminofutalosine_synthase_(mqnE"/>
    <property type="match status" value="1"/>
</dbReference>
<dbReference type="PANTHER" id="PTHR43076:SF7">
    <property type="entry name" value="AMINODEOXYFUTALOSINE SYNTHASE"/>
    <property type="match status" value="1"/>
</dbReference>
<dbReference type="NCBIfam" id="TIGR00423">
    <property type="entry name" value="CofH family radical SAM protein"/>
    <property type="match status" value="1"/>
</dbReference>
<dbReference type="InterPro" id="IPR034405">
    <property type="entry name" value="F420"/>
</dbReference>
<dbReference type="GO" id="GO:0051539">
    <property type="term" value="F:4 iron, 4 sulfur cluster binding"/>
    <property type="evidence" value="ECO:0007669"/>
    <property type="project" value="UniProtKB-KW"/>
</dbReference>
<feature type="binding site" evidence="7">
    <location>
        <position position="94"/>
    </location>
    <ligand>
        <name>S-adenosyl-L-methionine</name>
        <dbReference type="ChEBI" id="CHEBI:59789"/>
    </ligand>
</feature>
<dbReference type="Pfam" id="PF19288">
    <property type="entry name" value="CofH_C"/>
    <property type="match status" value="1"/>
</dbReference>